<dbReference type="Gene3D" id="3.80.10.10">
    <property type="entry name" value="Ribonuclease Inhibitor"/>
    <property type="match status" value="2"/>
</dbReference>
<dbReference type="InterPro" id="IPR052394">
    <property type="entry name" value="LRR-containing"/>
</dbReference>
<reference evidence="2" key="1">
    <citation type="submission" date="2021-01" db="EMBL/GenBank/DDBJ databases">
        <authorList>
            <person name="Corre E."/>
            <person name="Pelletier E."/>
            <person name="Niang G."/>
            <person name="Scheremetjew M."/>
            <person name="Finn R."/>
            <person name="Kale V."/>
            <person name="Holt S."/>
            <person name="Cochrane G."/>
            <person name="Meng A."/>
            <person name="Brown T."/>
            <person name="Cohen L."/>
        </authorList>
    </citation>
    <scope>NUCLEOTIDE SEQUENCE</scope>
    <source>
        <strain evidence="2">10249 10 AB</strain>
    </source>
</reference>
<dbReference type="SMART" id="SM00368">
    <property type="entry name" value="LRR_RI"/>
    <property type="match status" value="3"/>
</dbReference>
<organism evidence="2">
    <name type="scientific">Pseudo-nitzschia australis</name>
    <dbReference type="NCBI Taxonomy" id="44445"/>
    <lineage>
        <taxon>Eukaryota</taxon>
        <taxon>Sar</taxon>
        <taxon>Stramenopiles</taxon>
        <taxon>Ochrophyta</taxon>
        <taxon>Bacillariophyta</taxon>
        <taxon>Bacillariophyceae</taxon>
        <taxon>Bacillariophycidae</taxon>
        <taxon>Bacillariales</taxon>
        <taxon>Bacillariaceae</taxon>
        <taxon>Pseudo-nitzschia</taxon>
    </lineage>
</organism>
<dbReference type="EMBL" id="HBIX01005905">
    <property type="protein sequence ID" value="CAE0711918.1"/>
    <property type="molecule type" value="Transcribed_RNA"/>
</dbReference>
<evidence type="ECO:0000256" key="1">
    <source>
        <dbReference type="SAM" id="MobiDB-lite"/>
    </source>
</evidence>
<feature type="region of interest" description="Disordered" evidence="1">
    <location>
        <begin position="395"/>
        <end position="415"/>
    </location>
</feature>
<sequence>MDPMSECTDGNGEVVLDSREAIYAAAAELETCSDCKKKITLKGCHLSTTTAATLVNILRKNKECVEELVLDKCKGRLDIVLTVACTVAMPKALSIFLDYPPSIAFEPLAHSIGVGLLTNSSLEELKLDIGSNRGFYTLTSDAARSLEEGMSGNTTLSTLHIKNCRFAESSAVRILAEALRRIKGSLRDVRLAFCCEPNGQPLEDRNIACLIRALDGGALERLNVTGNQCLDYSFQALALLVDGTQIKAVDVSFQHMNRDESMPTFSLVGPLGRTSTLETLTLQSNNLSTDFDMACLAAALTHNTSIKHINLSDNNISSSAMNILSSQIPFMKVLENLWIEHNPVAAPDEHDVSENLAKAMKENTVIRSVACDPKLADYKTIRYYADLNWGGRGFLPQNRTRTNTSKNDNSSSSREDVAIIPSALWPMILSRTGRLSKSRERRANVIYFLLQQGSPVFPT</sequence>
<gene>
    <name evidence="2" type="ORF">PAUS00366_LOCUS4670</name>
</gene>
<dbReference type="InterPro" id="IPR032675">
    <property type="entry name" value="LRR_dom_sf"/>
</dbReference>
<name>A0A7S4EGP9_9STRA</name>
<dbReference type="PANTHER" id="PTHR24114:SF2">
    <property type="entry name" value="F-BOX DOMAIN-CONTAINING PROTEIN-RELATED"/>
    <property type="match status" value="1"/>
</dbReference>
<feature type="compositionally biased region" description="Low complexity" evidence="1">
    <location>
        <begin position="398"/>
        <end position="412"/>
    </location>
</feature>
<accession>A0A7S4EGP9</accession>
<dbReference type="PANTHER" id="PTHR24114">
    <property type="entry name" value="LEUCINE RICH REPEAT FAMILY PROTEIN"/>
    <property type="match status" value="1"/>
</dbReference>
<proteinExistence type="predicted"/>
<protein>
    <submittedName>
        <fullName evidence="2">Uncharacterized protein</fullName>
    </submittedName>
</protein>
<dbReference type="AlphaFoldDB" id="A0A7S4EGP9"/>
<dbReference type="SUPFAM" id="SSF52047">
    <property type="entry name" value="RNI-like"/>
    <property type="match status" value="1"/>
</dbReference>
<evidence type="ECO:0000313" key="2">
    <source>
        <dbReference type="EMBL" id="CAE0711918.1"/>
    </source>
</evidence>